<dbReference type="Proteomes" id="UP000261600">
    <property type="component" value="Unplaced"/>
</dbReference>
<reference evidence="3" key="1">
    <citation type="submission" date="2025-08" db="UniProtKB">
        <authorList>
            <consortium name="Ensembl"/>
        </authorList>
    </citation>
    <scope>IDENTIFICATION</scope>
</reference>
<dbReference type="PRINTS" id="PR01415">
    <property type="entry name" value="ANKYRIN"/>
</dbReference>
<evidence type="ECO:0000256" key="2">
    <source>
        <dbReference type="SAM" id="MobiDB-lite"/>
    </source>
</evidence>
<feature type="compositionally biased region" description="Basic and acidic residues" evidence="2">
    <location>
        <begin position="376"/>
        <end position="387"/>
    </location>
</feature>
<protein>
    <submittedName>
        <fullName evidence="3">Uncharacterized protein</fullName>
    </submittedName>
</protein>
<proteinExistence type="predicted"/>
<dbReference type="AlphaFoldDB" id="A0A3Q3JQT3"/>
<feature type="compositionally biased region" description="Acidic residues" evidence="2">
    <location>
        <begin position="348"/>
        <end position="360"/>
    </location>
</feature>
<dbReference type="PANTHER" id="PTHR24149">
    <property type="entry name" value="ANKYRIN REPEAT DOMAIN-CONTAINING PROTEIN 12"/>
    <property type="match status" value="1"/>
</dbReference>
<feature type="compositionally biased region" description="Basic and acidic residues" evidence="2">
    <location>
        <begin position="32"/>
        <end position="46"/>
    </location>
</feature>
<keyword evidence="4" id="KW-1185">Reference proteome</keyword>
<feature type="repeat" description="ANK" evidence="1">
    <location>
        <begin position="242"/>
        <end position="274"/>
    </location>
</feature>
<feature type="compositionally biased region" description="Basic and acidic residues" evidence="2">
    <location>
        <begin position="1"/>
        <end position="12"/>
    </location>
</feature>
<dbReference type="InterPro" id="IPR053210">
    <property type="entry name" value="ANKRD12"/>
</dbReference>
<reference evidence="3" key="2">
    <citation type="submission" date="2025-09" db="UniProtKB">
        <authorList>
            <consortium name="Ensembl"/>
        </authorList>
    </citation>
    <scope>IDENTIFICATION</scope>
</reference>
<feature type="region of interest" description="Disordered" evidence="2">
    <location>
        <begin position="376"/>
        <end position="414"/>
    </location>
</feature>
<feature type="compositionally biased region" description="Basic and acidic residues" evidence="2">
    <location>
        <begin position="93"/>
        <end position="110"/>
    </location>
</feature>
<evidence type="ECO:0000256" key="1">
    <source>
        <dbReference type="PROSITE-ProRule" id="PRU00023"/>
    </source>
</evidence>
<dbReference type="GO" id="GO:0005654">
    <property type="term" value="C:nucleoplasm"/>
    <property type="evidence" value="ECO:0007669"/>
    <property type="project" value="TreeGrafter"/>
</dbReference>
<dbReference type="SMART" id="SM00248">
    <property type="entry name" value="ANK"/>
    <property type="match status" value="3"/>
</dbReference>
<dbReference type="Pfam" id="PF00023">
    <property type="entry name" value="Ank"/>
    <property type="match status" value="1"/>
</dbReference>
<feature type="region of interest" description="Disordered" evidence="2">
    <location>
        <begin position="446"/>
        <end position="487"/>
    </location>
</feature>
<dbReference type="PROSITE" id="PS50088">
    <property type="entry name" value="ANK_REPEAT"/>
    <property type="match status" value="3"/>
</dbReference>
<dbReference type="SUPFAM" id="SSF48403">
    <property type="entry name" value="Ankyrin repeat"/>
    <property type="match status" value="1"/>
</dbReference>
<dbReference type="Ensembl" id="ENSMALT00000023258.1">
    <property type="protein sequence ID" value="ENSMALP00000022823.1"/>
    <property type="gene ID" value="ENSMALG00000015884.1"/>
</dbReference>
<sequence length="487" mass="53719">MAKPGSDRDGAMVDKQAGKKSKEKLSPFTKTPKLDRSELLGKEGKTKSSMKRKLSFTTSPPRTEERDSDTDDSDPGQSTETWGERLVPPCRIYADKDGPDKKKMKKEAGGKKSQAPNLLFGYPLSERKQMALLMQMTANSPDSTPSHPSQTTPVQKKVPSSASSRQKDKVNKRNERGETPLHMAAIRGDAKQVKELISLGADVNVKDFAGWTPLHEACNLGYYEVAKVLIAAGAEVNTQGLDDDTPLHDASSSGHKDIVKLLLRHGGNAFQANKCGERPVDVADSQELEQLLKGEVPLSDQDDSSSESEDPPSVNPSSVDDNMGDSDAEKDSHGKNATKASASVPGLDEYEFKDEEEEEDLSKALNDRHILRRELRQREKEDKDRNHVAGKQTGKGDSSNSKKQKTSRPLPALLRKRKEKCEALRMWWSYQIALRRFYSRALAVQTGTPTARTGDRADQEEGVQATDKAQGAETKRWAGSCSRKQKC</sequence>
<feature type="compositionally biased region" description="Acidic residues" evidence="2">
    <location>
        <begin position="300"/>
        <end position="310"/>
    </location>
</feature>
<organism evidence="3 4">
    <name type="scientific">Monopterus albus</name>
    <name type="common">Swamp eel</name>
    <dbReference type="NCBI Taxonomy" id="43700"/>
    <lineage>
        <taxon>Eukaryota</taxon>
        <taxon>Metazoa</taxon>
        <taxon>Chordata</taxon>
        <taxon>Craniata</taxon>
        <taxon>Vertebrata</taxon>
        <taxon>Euteleostomi</taxon>
        <taxon>Actinopterygii</taxon>
        <taxon>Neopterygii</taxon>
        <taxon>Teleostei</taxon>
        <taxon>Neoteleostei</taxon>
        <taxon>Acanthomorphata</taxon>
        <taxon>Anabantaria</taxon>
        <taxon>Synbranchiformes</taxon>
        <taxon>Synbranchidae</taxon>
        <taxon>Monopterus</taxon>
    </lineage>
</organism>
<feature type="repeat" description="ANK" evidence="1">
    <location>
        <begin position="176"/>
        <end position="208"/>
    </location>
</feature>
<feature type="region of interest" description="Disordered" evidence="2">
    <location>
        <begin position="1"/>
        <end position="121"/>
    </location>
</feature>
<feature type="region of interest" description="Disordered" evidence="2">
    <location>
        <begin position="138"/>
        <end position="178"/>
    </location>
</feature>
<feature type="region of interest" description="Disordered" evidence="2">
    <location>
        <begin position="297"/>
        <end position="364"/>
    </location>
</feature>
<dbReference type="PANTHER" id="PTHR24149:SF14">
    <property type="entry name" value="ANKYRIN REPEAT DOMAIN 12"/>
    <property type="match status" value="1"/>
</dbReference>
<evidence type="ECO:0000313" key="4">
    <source>
        <dbReference type="Proteomes" id="UP000261600"/>
    </source>
</evidence>
<dbReference type="STRING" id="43700.ENSMALP00000022823"/>
<evidence type="ECO:0000313" key="3">
    <source>
        <dbReference type="Ensembl" id="ENSMALP00000022823.1"/>
    </source>
</evidence>
<keyword evidence="1" id="KW-0040">ANK repeat</keyword>
<feature type="compositionally biased region" description="Low complexity" evidence="2">
    <location>
        <begin position="311"/>
        <end position="321"/>
    </location>
</feature>
<dbReference type="InterPro" id="IPR036770">
    <property type="entry name" value="Ankyrin_rpt-contain_sf"/>
</dbReference>
<name>A0A3Q3JQT3_MONAL</name>
<dbReference type="PROSITE" id="PS50297">
    <property type="entry name" value="ANK_REP_REGION"/>
    <property type="match status" value="3"/>
</dbReference>
<dbReference type="InterPro" id="IPR002110">
    <property type="entry name" value="Ankyrin_rpt"/>
</dbReference>
<feature type="compositionally biased region" description="Basic and acidic residues" evidence="2">
    <location>
        <begin position="165"/>
        <end position="178"/>
    </location>
</feature>
<feature type="repeat" description="ANK" evidence="1">
    <location>
        <begin position="209"/>
        <end position="241"/>
    </location>
</feature>
<feature type="compositionally biased region" description="Polar residues" evidence="2">
    <location>
        <begin position="138"/>
        <end position="164"/>
    </location>
</feature>
<dbReference type="Pfam" id="PF12796">
    <property type="entry name" value="Ank_2"/>
    <property type="match status" value="1"/>
</dbReference>
<accession>A0A3Q3JQT3</accession>
<dbReference type="Gene3D" id="1.25.40.20">
    <property type="entry name" value="Ankyrin repeat-containing domain"/>
    <property type="match status" value="1"/>
</dbReference>